<name>A0A5C6CGA1_9BACT</name>
<gene>
    <name evidence="1" type="ORF">Pla52o_33570</name>
</gene>
<reference evidence="1 2" key="1">
    <citation type="submission" date="2019-02" db="EMBL/GenBank/DDBJ databases">
        <title>Deep-cultivation of Planctomycetes and their phenomic and genomic characterization uncovers novel biology.</title>
        <authorList>
            <person name="Wiegand S."/>
            <person name="Jogler M."/>
            <person name="Boedeker C."/>
            <person name="Pinto D."/>
            <person name="Vollmers J."/>
            <person name="Rivas-Marin E."/>
            <person name="Kohn T."/>
            <person name="Peeters S.H."/>
            <person name="Heuer A."/>
            <person name="Rast P."/>
            <person name="Oberbeckmann S."/>
            <person name="Bunk B."/>
            <person name="Jeske O."/>
            <person name="Meyerdierks A."/>
            <person name="Storesund J.E."/>
            <person name="Kallscheuer N."/>
            <person name="Luecker S."/>
            <person name="Lage O.M."/>
            <person name="Pohl T."/>
            <person name="Merkel B.J."/>
            <person name="Hornburger P."/>
            <person name="Mueller R.-W."/>
            <person name="Bruemmer F."/>
            <person name="Labrenz M."/>
            <person name="Spormann A.M."/>
            <person name="Op Den Camp H."/>
            <person name="Overmann J."/>
            <person name="Amann R."/>
            <person name="Jetten M.S.M."/>
            <person name="Mascher T."/>
            <person name="Medema M.H."/>
            <person name="Devos D.P."/>
            <person name="Kaster A.-K."/>
            <person name="Ovreas L."/>
            <person name="Rohde M."/>
            <person name="Galperin M.Y."/>
            <person name="Jogler C."/>
        </authorList>
    </citation>
    <scope>NUCLEOTIDE SEQUENCE [LARGE SCALE GENOMIC DNA]</scope>
    <source>
        <strain evidence="1 2">Pla52o</strain>
    </source>
</reference>
<dbReference type="AlphaFoldDB" id="A0A5C6CGA1"/>
<dbReference type="RefSeq" id="WP_146595491.1">
    <property type="nucleotide sequence ID" value="NZ_SJPT01000005.1"/>
</dbReference>
<keyword evidence="2" id="KW-1185">Reference proteome</keyword>
<sequence length="340" mass="37988">MNIERVKQIADAVLYEGYILYPYRASAIKNQKRYHFGTLYPAGNRAGEPSTMRTECLVIGETPTVNVTVRFLHLLNRDVFELEIPVERLPEDWELHAHRVASMDVDGTLYQTWQEAIEREIVGPIQPLCELGGCHSHDVYSFGIDSGLQLLTRDGHCVGLVRRSQAMIGVGVKTACVALEDRVFQLTVELQNISEMAMPSSAYQEDPFDQVLASTHIILGVDGGEFVSAIDPPPEYADRVAACENRGLWPVLAGIEPDRGCMLAAPIILYDYPQIASQSSGDFFDGTEIDEMLALRVMTMTDQEKMEMRNVDERARQILNRTESMSSAQMMNLHGSSKVT</sequence>
<protein>
    <submittedName>
        <fullName evidence="1">Uncharacterized protein</fullName>
    </submittedName>
</protein>
<evidence type="ECO:0000313" key="2">
    <source>
        <dbReference type="Proteomes" id="UP000316304"/>
    </source>
</evidence>
<comment type="caution">
    <text evidence="1">The sequence shown here is derived from an EMBL/GenBank/DDBJ whole genome shotgun (WGS) entry which is preliminary data.</text>
</comment>
<evidence type="ECO:0000313" key="1">
    <source>
        <dbReference type="EMBL" id="TWU22301.1"/>
    </source>
</evidence>
<dbReference type="OrthoDB" id="264096at2"/>
<proteinExistence type="predicted"/>
<dbReference type="EMBL" id="SJPT01000005">
    <property type="protein sequence ID" value="TWU22301.1"/>
    <property type="molecule type" value="Genomic_DNA"/>
</dbReference>
<organism evidence="1 2">
    <name type="scientific">Novipirellula galeiformis</name>
    <dbReference type="NCBI Taxonomy" id="2528004"/>
    <lineage>
        <taxon>Bacteria</taxon>
        <taxon>Pseudomonadati</taxon>
        <taxon>Planctomycetota</taxon>
        <taxon>Planctomycetia</taxon>
        <taxon>Pirellulales</taxon>
        <taxon>Pirellulaceae</taxon>
        <taxon>Novipirellula</taxon>
    </lineage>
</organism>
<accession>A0A5C6CGA1</accession>
<dbReference type="Proteomes" id="UP000316304">
    <property type="component" value="Unassembled WGS sequence"/>
</dbReference>